<dbReference type="STRING" id="550540.Fbal_3120"/>
<evidence type="ECO:0000259" key="3">
    <source>
        <dbReference type="Pfam" id="PF00930"/>
    </source>
</evidence>
<protein>
    <submittedName>
        <fullName evidence="4">Dipeptidyl-peptidase IV</fullName>
        <ecNumber evidence="4">3.4.14.5</ecNumber>
    </submittedName>
</protein>
<dbReference type="EMBL" id="CP002209">
    <property type="protein sequence ID" value="ADN77319.1"/>
    <property type="molecule type" value="Genomic_DNA"/>
</dbReference>
<dbReference type="GO" id="GO:0006508">
    <property type="term" value="P:proteolysis"/>
    <property type="evidence" value="ECO:0007669"/>
    <property type="project" value="InterPro"/>
</dbReference>
<evidence type="ECO:0000259" key="2">
    <source>
        <dbReference type="Pfam" id="PF00326"/>
    </source>
</evidence>
<keyword evidence="1" id="KW-0732">Signal</keyword>
<dbReference type="SUPFAM" id="SSF82171">
    <property type="entry name" value="DPP6 N-terminal domain-like"/>
    <property type="match status" value="1"/>
</dbReference>
<name>E1SV19_FERBD</name>
<dbReference type="Gene3D" id="3.40.50.1820">
    <property type="entry name" value="alpha/beta hydrolase"/>
    <property type="match status" value="1"/>
</dbReference>
<dbReference type="AlphaFoldDB" id="E1SV19"/>
<reference evidence="4 5" key="1">
    <citation type="journal article" date="2010" name="Stand. Genomic Sci.">
        <title>Complete genome sequence of Ferrimonas balearica type strain (PAT).</title>
        <authorList>
            <person name="Nolan M."/>
            <person name="Sikorski J."/>
            <person name="Davenport K."/>
            <person name="Lucas S."/>
            <person name="Glavina Del Rio T."/>
            <person name="Tice H."/>
            <person name="Cheng J."/>
            <person name="Goodwin L."/>
            <person name="Pitluck S."/>
            <person name="Liolios K."/>
            <person name="Ivanova N."/>
            <person name="Mavromatis K."/>
            <person name="Ovchinnikova G."/>
            <person name="Pati A."/>
            <person name="Chen A."/>
            <person name="Palaniappan K."/>
            <person name="Land M."/>
            <person name="Hauser L."/>
            <person name="Chang Y."/>
            <person name="Jeffries C."/>
            <person name="Tapia R."/>
            <person name="Brettin T."/>
            <person name="Detter J."/>
            <person name="Han C."/>
            <person name="Yasawong M."/>
            <person name="Rohde M."/>
            <person name="Tindall B."/>
            <person name="Goker M."/>
            <person name="Woyke T."/>
            <person name="Bristow J."/>
            <person name="Eisen J."/>
            <person name="Markowitz V."/>
            <person name="Hugenholtz P."/>
            <person name="Kyrpides N."/>
            <person name="Klenk H."/>
            <person name="Lapidus A."/>
        </authorList>
    </citation>
    <scope>NUCLEOTIDE SEQUENCE [LARGE SCALE GENOMIC DNA]</scope>
    <source>
        <strain evidence="5">DSM 9799 / CCM 4581 / KCTC 23876 / PAT</strain>
    </source>
</reference>
<dbReference type="Pfam" id="PF00326">
    <property type="entry name" value="Peptidase_S9"/>
    <property type="match status" value="1"/>
</dbReference>
<dbReference type="Proteomes" id="UP000006683">
    <property type="component" value="Chromosome"/>
</dbReference>
<dbReference type="InterPro" id="IPR050278">
    <property type="entry name" value="Serine_Prot_S9B/DPPIV"/>
</dbReference>
<gene>
    <name evidence="4" type="ordered locus">Fbal_3120</name>
</gene>
<keyword evidence="4" id="KW-0378">Hydrolase</keyword>
<dbReference type="KEGG" id="fbl:Fbal_3120"/>
<dbReference type="HOGENOM" id="CLU_006105_2_1_6"/>
<dbReference type="InterPro" id="IPR002469">
    <property type="entry name" value="Peptidase_S9B_N"/>
</dbReference>
<dbReference type="SUPFAM" id="SSF53474">
    <property type="entry name" value="alpha/beta-Hydrolases"/>
    <property type="match status" value="1"/>
</dbReference>
<dbReference type="Gene3D" id="2.140.10.30">
    <property type="entry name" value="Dipeptidylpeptidase IV, N-terminal domain"/>
    <property type="match status" value="1"/>
</dbReference>
<feature type="signal peptide" evidence="1">
    <location>
        <begin position="1"/>
        <end position="31"/>
    </location>
</feature>
<dbReference type="GO" id="GO:0008239">
    <property type="term" value="F:dipeptidyl-peptidase activity"/>
    <property type="evidence" value="ECO:0007669"/>
    <property type="project" value="UniProtKB-EC"/>
</dbReference>
<sequence length="750" mass="85390">MDKPLFNMTMKNTVLALSWCASSLVAAAAQAETLTIERLFADPKLAGATPRALTYSPDGSRVTYLKGRDSDQHRYDLWEYHIGDNAHRLLVDADTLHQGDEALSDEEKARRERQRIYGSGIMEYRWSDDGQALLFPLAGDVFFYDLAQASAESKPRRLTETPGFETDIKVSPKGGYVSFVRDQNLYVVDLASGEERALTRDGGGAIKNGMAEFVAQEEMGRMTGYWWSPDDAHMAFIRVDESPVDEVTRSEIYADRIDMIQQRYPAAGRPNVTVKLGVVALADGNVRWLDLGKQQDIYLPRVRWANANQLSYQWQSRDQQTLELRLADIKNGETRVLLTERSDSWINLHEDLRFLKSARQFIWASERDGFNHLYLYGMNGKPVRQLTSGTWVVDKLEAVDEEKGLVFFTGRRDTPLERHLYRVRLDGEGKITRISDRPGMHSIKFAKDGSGYIDTFSDPRTPPQVSLHDARGNQLTWLEQNRVEPGHPLFPYLSDWVNPEFGTLRAPQGHSLYYRLYKPAGFDANKQYPAIVYLYGGPHAQLVTNSWDKPFHQYLAQQGYVVFTVDNRGSNYRGKAFETALYQNMGTPEVEDQVSGVKYLAGLPYVDPERIGVFGHSYGGYLSLMMMFKAGEHFAAGISGAPVTDWLLYDTHYTERYMGHPAKVPQAYERASVFPYAPALDKPLLIYHGMADDNVLFTNTTRLIKLLQDEGKQFDLMTYPGKKHSLRGEATRVHWHTMMADFFDRHLKPE</sequence>
<dbReference type="ESTHER" id="ferbd-e1sv19">
    <property type="family name" value="DPP4N_Peptidase_S9"/>
</dbReference>
<proteinExistence type="predicted"/>
<dbReference type="InterPro" id="IPR001375">
    <property type="entry name" value="Peptidase_S9_cat"/>
</dbReference>
<accession>E1SV19</accession>
<dbReference type="PANTHER" id="PTHR11731:SF193">
    <property type="entry name" value="DIPEPTIDYL PEPTIDASE 9"/>
    <property type="match status" value="1"/>
</dbReference>
<feature type="chain" id="PRO_5003151173" evidence="1">
    <location>
        <begin position="32"/>
        <end position="750"/>
    </location>
</feature>
<evidence type="ECO:0000256" key="1">
    <source>
        <dbReference type="SAM" id="SignalP"/>
    </source>
</evidence>
<dbReference type="Pfam" id="PF00930">
    <property type="entry name" value="DPPIV_N"/>
    <property type="match status" value="1"/>
</dbReference>
<feature type="domain" description="Peptidase S9 prolyl oligopeptidase catalytic" evidence="2">
    <location>
        <begin position="553"/>
        <end position="748"/>
    </location>
</feature>
<dbReference type="GO" id="GO:0008236">
    <property type="term" value="F:serine-type peptidase activity"/>
    <property type="evidence" value="ECO:0007669"/>
    <property type="project" value="InterPro"/>
</dbReference>
<dbReference type="PANTHER" id="PTHR11731">
    <property type="entry name" value="PROTEASE FAMILY S9B,C DIPEPTIDYL-PEPTIDASE IV-RELATED"/>
    <property type="match status" value="1"/>
</dbReference>
<feature type="domain" description="Dipeptidylpeptidase IV N-terminal" evidence="3">
    <location>
        <begin position="136"/>
        <end position="463"/>
    </location>
</feature>
<dbReference type="InterPro" id="IPR029058">
    <property type="entry name" value="AB_hydrolase_fold"/>
</dbReference>
<keyword evidence="5" id="KW-1185">Reference proteome</keyword>
<dbReference type="EC" id="3.4.14.5" evidence="4"/>
<organism evidence="4 5">
    <name type="scientific">Ferrimonas balearica (strain DSM 9799 / CCM 4581 / KCTC 23876 / PAT)</name>
    <dbReference type="NCBI Taxonomy" id="550540"/>
    <lineage>
        <taxon>Bacteria</taxon>
        <taxon>Pseudomonadati</taxon>
        <taxon>Pseudomonadota</taxon>
        <taxon>Gammaproteobacteria</taxon>
        <taxon>Alteromonadales</taxon>
        <taxon>Ferrimonadaceae</taxon>
        <taxon>Ferrimonas</taxon>
    </lineage>
</organism>
<evidence type="ECO:0000313" key="5">
    <source>
        <dbReference type="Proteomes" id="UP000006683"/>
    </source>
</evidence>
<dbReference type="OrthoDB" id="9812921at2"/>
<dbReference type="eggNOG" id="COG1506">
    <property type="taxonomic scope" value="Bacteria"/>
</dbReference>
<evidence type="ECO:0000313" key="4">
    <source>
        <dbReference type="EMBL" id="ADN77319.1"/>
    </source>
</evidence>